<dbReference type="InterPro" id="IPR027356">
    <property type="entry name" value="NPH3_dom"/>
</dbReference>
<comment type="similarity">
    <text evidence="2">Belongs to the NPH3 family.</text>
</comment>
<accession>A0AA38TPJ4</accession>
<dbReference type="PROSITE" id="PS51649">
    <property type="entry name" value="NPH3"/>
    <property type="match status" value="1"/>
</dbReference>
<sequence>MAHKHSPEITYENTNEIHQQDLLVIPNKLISTVENFEKRDNSWFAISDLPSDLSIKVETSHFTFTSFLCFRGAVIWARSISGLQSQRRMTNSNYKTFPADPRRLKPCSNSATASPPLGARRVPRHDRRSRGRKPRIEKPNPSSLGRLSSWKDSITVLKSVRNPLPVGENLQIVRKCCDSIARAPEIEHDRWKHDVSGLRIDHFVKIITSMILKGLRPDFLGSYIMIYAERWLIRTDGEIEGLKRYRTGKEELKWRIQKGRNQETGSTDIIERLVSILPREKEGISCKFLLWMLKMAMVYGVSPALVSELEKRVGMVMEDASVYDLLIPGYTGGEEGNQLKSSGERTVFNVDVVQRILEYYLMHEQQQQQTQSHGKLRIGKLLDNYLAEIAGDPNLSVTKFQVIAESLPDNARPCDDGLYRAIDIYLKAHPALSKHDKRRLCRTMDCQKLSIDACTHAAQNDRLSLRTVIQVLFAEQLKLRATMHKNPQATNNDNLDQEDYNCSFPKEEIKMLKAEVGKIMVVMEDLQKDYKNLHQYCEKMTKKHNALSGWILGWNKLKKSTLFPGKLDSKENREGREKEKRISSILRLKRRQSIS</sequence>
<dbReference type="InterPro" id="IPR043454">
    <property type="entry name" value="NPH3/RPT2-like"/>
</dbReference>
<evidence type="ECO:0000313" key="6">
    <source>
        <dbReference type="Proteomes" id="UP001172457"/>
    </source>
</evidence>
<evidence type="ECO:0000256" key="2">
    <source>
        <dbReference type="PROSITE-ProRule" id="PRU00982"/>
    </source>
</evidence>
<dbReference type="AlphaFoldDB" id="A0AA38TPJ4"/>
<evidence type="ECO:0000256" key="1">
    <source>
        <dbReference type="ARBA" id="ARBA00022786"/>
    </source>
</evidence>
<organism evidence="5 6">
    <name type="scientific">Centaurea solstitialis</name>
    <name type="common">yellow star-thistle</name>
    <dbReference type="NCBI Taxonomy" id="347529"/>
    <lineage>
        <taxon>Eukaryota</taxon>
        <taxon>Viridiplantae</taxon>
        <taxon>Streptophyta</taxon>
        <taxon>Embryophyta</taxon>
        <taxon>Tracheophyta</taxon>
        <taxon>Spermatophyta</taxon>
        <taxon>Magnoliopsida</taxon>
        <taxon>eudicotyledons</taxon>
        <taxon>Gunneridae</taxon>
        <taxon>Pentapetalae</taxon>
        <taxon>asterids</taxon>
        <taxon>campanulids</taxon>
        <taxon>Asterales</taxon>
        <taxon>Asteraceae</taxon>
        <taxon>Carduoideae</taxon>
        <taxon>Cardueae</taxon>
        <taxon>Centaureinae</taxon>
        <taxon>Centaurea</taxon>
    </lineage>
</organism>
<feature type="region of interest" description="Disordered" evidence="3">
    <location>
        <begin position="92"/>
        <end position="147"/>
    </location>
</feature>
<dbReference type="EMBL" id="JARYMX010000001">
    <property type="protein sequence ID" value="KAJ9564614.1"/>
    <property type="molecule type" value="Genomic_DNA"/>
</dbReference>
<dbReference type="Pfam" id="PF03000">
    <property type="entry name" value="NPH3"/>
    <property type="match status" value="1"/>
</dbReference>
<feature type="compositionally biased region" description="Basic residues" evidence="3">
    <location>
        <begin position="121"/>
        <end position="135"/>
    </location>
</feature>
<evidence type="ECO:0000313" key="5">
    <source>
        <dbReference type="EMBL" id="KAJ9564614.1"/>
    </source>
</evidence>
<gene>
    <name evidence="5" type="ORF">OSB04_000580</name>
</gene>
<proteinExistence type="inferred from homology"/>
<protein>
    <recommendedName>
        <fullName evidence="4">NPH3 domain-containing protein</fullName>
    </recommendedName>
</protein>
<feature type="domain" description="NPH3" evidence="4">
    <location>
        <begin position="189"/>
        <end position="478"/>
    </location>
</feature>
<reference evidence="5" key="1">
    <citation type="submission" date="2023-03" db="EMBL/GenBank/DDBJ databases">
        <title>Chromosome-scale reference genome and RAD-based genetic map of yellow starthistle (Centaurea solstitialis) reveal putative structural variation and QTLs associated with invader traits.</title>
        <authorList>
            <person name="Reatini B."/>
            <person name="Cang F.A."/>
            <person name="Jiang Q."/>
            <person name="Mckibben M.T.W."/>
            <person name="Barker M.S."/>
            <person name="Rieseberg L.H."/>
            <person name="Dlugosch K.M."/>
        </authorList>
    </citation>
    <scope>NUCLEOTIDE SEQUENCE</scope>
    <source>
        <strain evidence="5">CAN-66</strain>
        <tissue evidence="5">Leaf</tissue>
    </source>
</reference>
<dbReference type="Proteomes" id="UP001172457">
    <property type="component" value="Chromosome 1"/>
</dbReference>
<evidence type="ECO:0000259" key="4">
    <source>
        <dbReference type="PROSITE" id="PS51649"/>
    </source>
</evidence>
<name>A0AA38TPJ4_9ASTR</name>
<comment type="caution">
    <text evidence="5">The sequence shown here is derived from an EMBL/GenBank/DDBJ whole genome shotgun (WGS) entry which is preliminary data.</text>
</comment>
<evidence type="ECO:0000256" key="3">
    <source>
        <dbReference type="SAM" id="MobiDB-lite"/>
    </source>
</evidence>
<keyword evidence="6" id="KW-1185">Reference proteome</keyword>
<dbReference type="PANTHER" id="PTHR32370">
    <property type="entry name" value="OS12G0117600 PROTEIN"/>
    <property type="match status" value="1"/>
</dbReference>
<keyword evidence="1" id="KW-0833">Ubl conjugation pathway</keyword>